<evidence type="ECO:0000256" key="5">
    <source>
        <dbReference type="ARBA" id="ARBA00022989"/>
    </source>
</evidence>
<reference evidence="10 11" key="1">
    <citation type="journal article" date="2019" name="Int. J. Syst. Evol. Microbiol.">
        <title>The Global Catalogue of Microorganisms (GCM) 10K type strain sequencing project: providing services to taxonomists for standard genome sequencing and annotation.</title>
        <authorList>
            <consortium name="The Broad Institute Genomics Platform"/>
            <consortium name="The Broad Institute Genome Sequencing Center for Infectious Disease"/>
            <person name="Wu L."/>
            <person name="Ma J."/>
        </authorList>
    </citation>
    <scope>NUCLEOTIDE SEQUENCE [LARGE SCALE GENOMIC DNA]</scope>
    <source>
        <strain evidence="10 11">PSR21</strain>
    </source>
</reference>
<keyword evidence="2 7" id="KW-0813">Transport</keyword>
<evidence type="ECO:0000313" key="10">
    <source>
        <dbReference type="EMBL" id="MFC7315323.1"/>
    </source>
</evidence>
<dbReference type="InterPro" id="IPR035906">
    <property type="entry name" value="MetI-like_sf"/>
</dbReference>
<feature type="transmembrane region" description="Helical" evidence="7">
    <location>
        <begin position="243"/>
        <end position="272"/>
    </location>
</feature>
<dbReference type="InterPro" id="IPR000515">
    <property type="entry name" value="MetI-like"/>
</dbReference>
<keyword evidence="3" id="KW-1003">Cell membrane</keyword>
<evidence type="ECO:0000256" key="7">
    <source>
        <dbReference type="RuleBase" id="RU363032"/>
    </source>
</evidence>
<comment type="caution">
    <text evidence="10">The sequence shown here is derived from an EMBL/GenBank/DDBJ whole genome shotgun (WGS) entry which is preliminary data.</text>
</comment>
<dbReference type="EMBL" id="JBHTBF010000001">
    <property type="protein sequence ID" value="MFC7315323.1"/>
    <property type="molecule type" value="Genomic_DNA"/>
</dbReference>
<evidence type="ECO:0000259" key="9">
    <source>
        <dbReference type="PROSITE" id="PS50928"/>
    </source>
</evidence>
<protein>
    <submittedName>
        <fullName evidence="10">ABC transporter permease</fullName>
    </submittedName>
</protein>
<evidence type="ECO:0000256" key="8">
    <source>
        <dbReference type="SAM" id="MobiDB-lite"/>
    </source>
</evidence>
<dbReference type="Proteomes" id="UP001596547">
    <property type="component" value="Unassembled WGS sequence"/>
</dbReference>
<keyword evidence="6 7" id="KW-0472">Membrane</keyword>
<keyword evidence="5 7" id="KW-1133">Transmembrane helix</keyword>
<dbReference type="InterPro" id="IPR025966">
    <property type="entry name" value="OppC_N"/>
</dbReference>
<comment type="similarity">
    <text evidence="7">Belongs to the binding-protein-dependent transport system permease family.</text>
</comment>
<dbReference type="InterPro" id="IPR050366">
    <property type="entry name" value="BP-dependent_transpt_permease"/>
</dbReference>
<accession>A0ABD6A531</accession>
<feature type="transmembrane region" description="Helical" evidence="7">
    <location>
        <begin position="292"/>
        <end position="311"/>
    </location>
</feature>
<dbReference type="GO" id="GO:0005886">
    <property type="term" value="C:plasma membrane"/>
    <property type="evidence" value="ECO:0007669"/>
    <property type="project" value="UniProtKB-SubCell"/>
</dbReference>
<sequence>MSSDTSAGPGFGERGEFGPGEMPPEYERPERTEEHRSTRQRLAEGILGDKLALFGAVVIVVFVLTAALAPVVAPHDPEATFGFFKEPGSYSAGDFDGDGETERVFHALGTDSFGHDILTRLVYGARVSLLVAMATLAVAFTLGTTIGVLAGYYGGWIDSLLMRYVDFQWAFPELILGVAIIALSGGLGVVNVVIAIGIAYIDDFARLVRGEVLSLREAEYVTAARAVGMSDRRIMLREMLPNAVAPLIVQATLMIPLAILAEAGLSFLGLGVKPTTPTWGLLLSDGRQFIERAWWISVIPGLAIMVTVLAFNTFGDGLRDAFDVDHGEVEER</sequence>
<feature type="compositionally biased region" description="Basic and acidic residues" evidence="8">
    <location>
        <begin position="25"/>
        <end position="37"/>
    </location>
</feature>
<evidence type="ECO:0000256" key="2">
    <source>
        <dbReference type="ARBA" id="ARBA00022448"/>
    </source>
</evidence>
<gene>
    <name evidence="10" type="ORF">ACFQPE_00735</name>
</gene>
<proteinExistence type="inferred from homology"/>
<evidence type="ECO:0000256" key="4">
    <source>
        <dbReference type="ARBA" id="ARBA00022692"/>
    </source>
</evidence>
<dbReference type="GeneID" id="79314284"/>
<dbReference type="PANTHER" id="PTHR43386">
    <property type="entry name" value="OLIGOPEPTIDE TRANSPORT SYSTEM PERMEASE PROTEIN APPC"/>
    <property type="match status" value="1"/>
</dbReference>
<dbReference type="CDD" id="cd06261">
    <property type="entry name" value="TM_PBP2"/>
    <property type="match status" value="1"/>
</dbReference>
<evidence type="ECO:0000256" key="6">
    <source>
        <dbReference type="ARBA" id="ARBA00023136"/>
    </source>
</evidence>
<dbReference type="RefSeq" id="WP_276304726.1">
    <property type="nucleotide sequence ID" value="NZ_CP119992.1"/>
</dbReference>
<dbReference type="Gene3D" id="1.10.3720.10">
    <property type="entry name" value="MetI-like"/>
    <property type="match status" value="1"/>
</dbReference>
<comment type="subcellular location">
    <subcellularLocation>
        <location evidence="1 7">Cell membrane</location>
        <topology evidence="1 7">Multi-pass membrane protein</topology>
    </subcellularLocation>
</comment>
<evidence type="ECO:0000313" key="11">
    <source>
        <dbReference type="Proteomes" id="UP001596547"/>
    </source>
</evidence>
<dbReference type="PROSITE" id="PS50928">
    <property type="entry name" value="ABC_TM1"/>
    <property type="match status" value="1"/>
</dbReference>
<feature type="region of interest" description="Disordered" evidence="8">
    <location>
        <begin position="1"/>
        <end position="39"/>
    </location>
</feature>
<organism evidence="10 11">
    <name type="scientific">Halomarina halobia</name>
    <dbReference type="NCBI Taxonomy" id="3033386"/>
    <lineage>
        <taxon>Archaea</taxon>
        <taxon>Methanobacteriati</taxon>
        <taxon>Methanobacteriota</taxon>
        <taxon>Stenosarchaea group</taxon>
        <taxon>Halobacteria</taxon>
        <taxon>Halobacteriales</taxon>
        <taxon>Natronomonadaceae</taxon>
        <taxon>Halomarina</taxon>
    </lineage>
</organism>
<feature type="transmembrane region" description="Helical" evidence="7">
    <location>
        <begin position="51"/>
        <end position="73"/>
    </location>
</feature>
<feature type="transmembrane region" description="Helical" evidence="7">
    <location>
        <begin position="129"/>
        <end position="154"/>
    </location>
</feature>
<feature type="domain" description="ABC transmembrane type-1" evidence="9">
    <location>
        <begin position="125"/>
        <end position="315"/>
    </location>
</feature>
<dbReference type="SUPFAM" id="SSF161098">
    <property type="entry name" value="MetI-like"/>
    <property type="match status" value="1"/>
</dbReference>
<evidence type="ECO:0000256" key="3">
    <source>
        <dbReference type="ARBA" id="ARBA00022475"/>
    </source>
</evidence>
<keyword evidence="4 7" id="KW-0812">Transmembrane</keyword>
<dbReference type="Pfam" id="PF12911">
    <property type="entry name" value="OppC_N"/>
    <property type="match status" value="1"/>
</dbReference>
<keyword evidence="11" id="KW-1185">Reference proteome</keyword>
<feature type="transmembrane region" description="Helical" evidence="7">
    <location>
        <begin position="174"/>
        <end position="201"/>
    </location>
</feature>
<name>A0ABD6A531_9EURY</name>
<dbReference type="Pfam" id="PF00528">
    <property type="entry name" value="BPD_transp_1"/>
    <property type="match status" value="1"/>
</dbReference>
<dbReference type="PANTHER" id="PTHR43386:SF25">
    <property type="entry name" value="PEPTIDE ABC TRANSPORTER PERMEASE PROTEIN"/>
    <property type="match status" value="1"/>
</dbReference>
<evidence type="ECO:0000256" key="1">
    <source>
        <dbReference type="ARBA" id="ARBA00004651"/>
    </source>
</evidence>
<dbReference type="AlphaFoldDB" id="A0ABD6A531"/>